<name>A0ABY3ZMB9_9RHOB</name>
<comment type="similarity">
    <text evidence="4 19">Belongs to the CobS family.</text>
</comment>
<evidence type="ECO:0000256" key="5">
    <source>
        <dbReference type="ARBA" id="ARBA00013200"/>
    </source>
</evidence>
<evidence type="ECO:0000313" key="21">
    <source>
        <dbReference type="Proteomes" id="UP000831019"/>
    </source>
</evidence>
<dbReference type="PANTHER" id="PTHR34148:SF1">
    <property type="entry name" value="ADENOSYLCOBINAMIDE-GDP RIBAZOLETRANSFERASE"/>
    <property type="match status" value="1"/>
</dbReference>
<evidence type="ECO:0000256" key="9">
    <source>
        <dbReference type="ARBA" id="ARBA00022679"/>
    </source>
</evidence>
<dbReference type="PANTHER" id="PTHR34148">
    <property type="entry name" value="ADENOSYLCOBINAMIDE-GDP RIBAZOLETRANSFERASE"/>
    <property type="match status" value="1"/>
</dbReference>
<evidence type="ECO:0000256" key="13">
    <source>
        <dbReference type="ARBA" id="ARBA00023136"/>
    </source>
</evidence>
<keyword evidence="9 19" id="KW-0808">Transferase</keyword>
<dbReference type="EC" id="2.7.8.26" evidence="5 19"/>
<protein>
    <recommendedName>
        <fullName evidence="6 19">Adenosylcobinamide-GDP ribazoletransferase</fullName>
        <ecNumber evidence="5 19">2.7.8.26</ecNumber>
    </recommendedName>
    <alternativeName>
        <fullName evidence="16 19">Cobalamin synthase</fullName>
    </alternativeName>
    <alternativeName>
        <fullName evidence="15 19">Cobalamin-5'-phosphate synthase</fullName>
    </alternativeName>
</protein>
<dbReference type="Pfam" id="PF02654">
    <property type="entry name" value="CobS"/>
    <property type="match status" value="1"/>
</dbReference>
<evidence type="ECO:0000256" key="11">
    <source>
        <dbReference type="ARBA" id="ARBA00022842"/>
    </source>
</evidence>
<sequence length="268" mass="28344">MAISDISVLKGAFRARDIAVAFALLTRLPLPHFHFPTEAHRPPARSAWAYPLVGIVLAFIAGGVGLALTRMGATPPLAAAFVLITTVMLSGAMHEDGLADCADGFWGAWTADKRLHIMKDSVIGTYGVVALVLSLLLRWYLISELITDGALVWALIVAACGSRAAMVWVMDSLPTVRRDGLSNRTGRPGALATAVAVLIGVLLIVAAPVYSAWRLALLGLVAALLVRQIAKRKIGGQTGDVLGATQQVTEIALLIGCQMMAYGWQAIP</sequence>
<feature type="transmembrane region" description="Helical" evidence="19">
    <location>
        <begin position="149"/>
        <end position="169"/>
    </location>
</feature>
<evidence type="ECO:0000256" key="18">
    <source>
        <dbReference type="ARBA" id="ARBA00049504"/>
    </source>
</evidence>
<comment type="catalytic activity">
    <reaction evidence="18 19">
        <text>alpha-ribazole 5'-phosphate + adenosylcob(III)inamide-GDP = adenosylcob(III)alamin 5'-phosphate + GMP + H(+)</text>
        <dbReference type="Rhea" id="RHEA:23560"/>
        <dbReference type="ChEBI" id="CHEBI:15378"/>
        <dbReference type="ChEBI" id="CHEBI:57918"/>
        <dbReference type="ChEBI" id="CHEBI:58115"/>
        <dbReference type="ChEBI" id="CHEBI:60487"/>
        <dbReference type="ChEBI" id="CHEBI:60493"/>
        <dbReference type="EC" id="2.7.8.26"/>
    </reaction>
</comment>
<reference evidence="21" key="1">
    <citation type="journal article" date="2022" name="Microorganisms">
        <title>Beyond the ABCs#Discovery of Three New Plasmid Types in Rhodobacterales (RepQ, RepY, RepW).</title>
        <authorList>
            <person name="Freese H.M."/>
            <person name="Ringel V."/>
            <person name="Overmann J."/>
            <person name="Petersen J."/>
        </authorList>
    </citation>
    <scope>NUCLEOTIDE SEQUENCE [LARGE SCALE GENOMIC DNA]</scope>
    <source>
        <strain evidence="21">DSM 109990</strain>
    </source>
</reference>
<dbReference type="EMBL" id="CP085144">
    <property type="protein sequence ID" value="UOA15337.1"/>
    <property type="molecule type" value="Genomic_DNA"/>
</dbReference>
<dbReference type="RefSeq" id="WP_243260947.1">
    <property type="nucleotide sequence ID" value="NZ_CP085144.1"/>
</dbReference>
<accession>A0ABY3ZMB9</accession>
<evidence type="ECO:0000256" key="17">
    <source>
        <dbReference type="ARBA" id="ARBA00048623"/>
    </source>
</evidence>
<evidence type="ECO:0000256" key="14">
    <source>
        <dbReference type="ARBA" id="ARBA00025228"/>
    </source>
</evidence>
<keyword evidence="13 19" id="KW-0472">Membrane</keyword>
<evidence type="ECO:0000256" key="15">
    <source>
        <dbReference type="ARBA" id="ARBA00032605"/>
    </source>
</evidence>
<feature type="transmembrane region" description="Helical" evidence="19">
    <location>
        <begin position="123"/>
        <end position="143"/>
    </location>
</feature>
<evidence type="ECO:0000256" key="1">
    <source>
        <dbReference type="ARBA" id="ARBA00001946"/>
    </source>
</evidence>
<comment type="pathway">
    <text evidence="3 19">Cofactor biosynthesis; adenosylcobalamin biosynthesis; adenosylcobalamin from cob(II)yrinate a,c-diamide: step 7/7.</text>
</comment>
<evidence type="ECO:0000256" key="4">
    <source>
        <dbReference type="ARBA" id="ARBA00010561"/>
    </source>
</evidence>
<comment type="function">
    <text evidence="14 19">Joins adenosylcobinamide-GDP and alpha-ribazole to generate adenosylcobalamin (Ado-cobalamin). Also synthesizes adenosylcobalamin 5'-phosphate from adenosylcobinamide-GDP and alpha-ribazole 5'-phosphate.</text>
</comment>
<organism evidence="20 21">
    <name type="scientific">Sulfitobacter dubius</name>
    <dbReference type="NCBI Taxonomy" id="218673"/>
    <lineage>
        <taxon>Bacteria</taxon>
        <taxon>Pseudomonadati</taxon>
        <taxon>Pseudomonadota</taxon>
        <taxon>Alphaproteobacteria</taxon>
        <taxon>Rhodobacterales</taxon>
        <taxon>Roseobacteraceae</taxon>
        <taxon>Sulfitobacter</taxon>
    </lineage>
</organism>
<keyword evidence="10 19" id="KW-0812">Transmembrane</keyword>
<evidence type="ECO:0000256" key="7">
    <source>
        <dbReference type="ARBA" id="ARBA00022475"/>
    </source>
</evidence>
<comment type="catalytic activity">
    <reaction evidence="17 19">
        <text>alpha-ribazole + adenosylcob(III)inamide-GDP = adenosylcob(III)alamin + GMP + H(+)</text>
        <dbReference type="Rhea" id="RHEA:16049"/>
        <dbReference type="ChEBI" id="CHEBI:10329"/>
        <dbReference type="ChEBI" id="CHEBI:15378"/>
        <dbReference type="ChEBI" id="CHEBI:18408"/>
        <dbReference type="ChEBI" id="CHEBI:58115"/>
        <dbReference type="ChEBI" id="CHEBI:60487"/>
        <dbReference type="EC" id="2.7.8.26"/>
    </reaction>
</comment>
<dbReference type="NCBIfam" id="TIGR00317">
    <property type="entry name" value="cobS"/>
    <property type="match status" value="1"/>
</dbReference>
<evidence type="ECO:0000256" key="6">
    <source>
        <dbReference type="ARBA" id="ARBA00015850"/>
    </source>
</evidence>
<dbReference type="Proteomes" id="UP000831019">
    <property type="component" value="Chromosome"/>
</dbReference>
<evidence type="ECO:0000256" key="19">
    <source>
        <dbReference type="HAMAP-Rule" id="MF_00719"/>
    </source>
</evidence>
<evidence type="ECO:0000256" key="12">
    <source>
        <dbReference type="ARBA" id="ARBA00022989"/>
    </source>
</evidence>
<comment type="subcellular location">
    <subcellularLocation>
        <location evidence="2 19">Cell membrane</location>
        <topology evidence="2 19">Multi-pass membrane protein</topology>
    </subcellularLocation>
</comment>
<feature type="transmembrane region" description="Helical" evidence="19">
    <location>
        <begin position="189"/>
        <end position="206"/>
    </location>
</feature>
<comment type="cofactor">
    <cofactor evidence="1 19">
        <name>Mg(2+)</name>
        <dbReference type="ChEBI" id="CHEBI:18420"/>
    </cofactor>
</comment>
<keyword evidence="7 19" id="KW-1003">Cell membrane</keyword>
<proteinExistence type="inferred from homology"/>
<keyword evidence="11 19" id="KW-0460">Magnesium</keyword>
<dbReference type="InterPro" id="IPR003805">
    <property type="entry name" value="CobS"/>
</dbReference>
<evidence type="ECO:0000256" key="2">
    <source>
        <dbReference type="ARBA" id="ARBA00004651"/>
    </source>
</evidence>
<evidence type="ECO:0000256" key="3">
    <source>
        <dbReference type="ARBA" id="ARBA00004663"/>
    </source>
</evidence>
<feature type="transmembrane region" description="Helical" evidence="19">
    <location>
        <begin position="48"/>
        <end position="68"/>
    </location>
</feature>
<keyword evidence="21" id="KW-1185">Reference proteome</keyword>
<gene>
    <name evidence="20" type="primary">cobV</name>
    <name evidence="19" type="synonym">cobS</name>
    <name evidence="20" type="ORF">DSM109990_02167</name>
</gene>
<dbReference type="HAMAP" id="MF_00719">
    <property type="entry name" value="CobS"/>
    <property type="match status" value="1"/>
</dbReference>
<dbReference type="GO" id="GO:0051073">
    <property type="term" value="F:adenosylcobinamide-GDP ribazoletransferase activity"/>
    <property type="evidence" value="ECO:0007669"/>
    <property type="project" value="UniProtKB-EC"/>
</dbReference>
<evidence type="ECO:0000313" key="20">
    <source>
        <dbReference type="EMBL" id="UOA15337.1"/>
    </source>
</evidence>
<keyword evidence="12 19" id="KW-1133">Transmembrane helix</keyword>
<keyword evidence="8 19" id="KW-0169">Cobalamin biosynthesis</keyword>
<evidence type="ECO:0000256" key="8">
    <source>
        <dbReference type="ARBA" id="ARBA00022573"/>
    </source>
</evidence>
<evidence type="ECO:0000256" key="16">
    <source>
        <dbReference type="ARBA" id="ARBA00032853"/>
    </source>
</evidence>
<evidence type="ECO:0000256" key="10">
    <source>
        <dbReference type="ARBA" id="ARBA00022692"/>
    </source>
</evidence>